<evidence type="ECO:0000313" key="9">
    <source>
        <dbReference type="Proteomes" id="UP000290657"/>
    </source>
</evidence>
<dbReference type="Gene3D" id="3.60.21.10">
    <property type="match status" value="1"/>
</dbReference>
<dbReference type="Proteomes" id="UP000290657">
    <property type="component" value="Unassembled WGS sequence"/>
</dbReference>
<proteinExistence type="predicted"/>
<dbReference type="GO" id="GO:0009245">
    <property type="term" value="P:lipid A biosynthetic process"/>
    <property type="evidence" value="ECO:0007669"/>
    <property type="project" value="TreeGrafter"/>
</dbReference>
<dbReference type="PANTHER" id="PTHR34990:SF1">
    <property type="entry name" value="UDP-2,3-DIACYLGLUCOSAMINE HYDROLASE"/>
    <property type="match status" value="1"/>
</dbReference>
<evidence type="ECO:0000256" key="2">
    <source>
        <dbReference type="ARBA" id="ARBA00022519"/>
    </source>
</evidence>
<keyword evidence="9" id="KW-1185">Reference proteome</keyword>
<dbReference type="PANTHER" id="PTHR34990">
    <property type="entry name" value="UDP-2,3-DIACYLGLUCOSAMINE HYDROLASE-RELATED"/>
    <property type="match status" value="1"/>
</dbReference>
<feature type="domain" description="Calcineurin-like phosphoesterase" evidence="7">
    <location>
        <begin position="10"/>
        <end position="196"/>
    </location>
</feature>
<dbReference type="GO" id="GO:0008758">
    <property type="term" value="F:UDP-2,3-diacylglucosamine hydrolase activity"/>
    <property type="evidence" value="ECO:0007669"/>
    <property type="project" value="TreeGrafter"/>
</dbReference>
<dbReference type="InterPro" id="IPR004843">
    <property type="entry name" value="Calcineurin-like_PHP"/>
</dbReference>
<dbReference type="InterPro" id="IPR043461">
    <property type="entry name" value="LpxH-like"/>
</dbReference>
<organism evidence="8 9">
    <name type="scientific">Candidatus Marinarcus aquaticus</name>
    <dbReference type="NCBI Taxonomy" id="2044504"/>
    <lineage>
        <taxon>Bacteria</taxon>
        <taxon>Pseudomonadati</taxon>
        <taxon>Campylobacterota</taxon>
        <taxon>Epsilonproteobacteria</taxon>
        <taxon>Campylobacterales</taxon>
        <taxon>Arcobacteraceae</taxon>
        <taxon>Candidatus Marinarcus</taxon>
    </lineage>
</organism>
<evidence type="ECO:0000256" key="6">
    <source>
        <dbReference type="ARBA" id="ARBA00023211"/>
    </source>
</evidence>
<keyword evidence="4 8" id="KW-0378">Hydrolase</keyword>
<dbReference type="InterPro" id="IPR029052">
    <property type="entry name" value="Metallo-depent_PP-like"/>
</dbReference>
<evidence type="ECO:0000259" key="7">
    <source>
        <dbReference type="Pfam" id="PF00149"/>
    </source>
</evidence>
<evidence type="ECO:0000256" key="4">
    <source>
        <dbReference type="ARBA" id="ARBA00022801"/>
    </source>
</evidence>
<dbReference type="OrthoDB" id="270739at2"/>
<accession>A0A4Q0XUJ5</accession>
<evidence type="ECO:0000256" key="1">
    <source>
        <dbReference type="ARBA" id="ARBA00022475"/>
    </source>
</evidence>
<comment type="caution">
    <text evidence="8">The sequence shown here is derived from an EMBL/GenBank/DDBJ whole genome shotgun (WGS) entry which is preliminary data.</text>
</comment>
<evidence type="ECO:0000256" key="5">
    <source>
        <dbReference type="ARBA" id="ARBA00023136"/>
    </source>
</evidence>
<keyword evidence="1" id="KW-1003">Cell membrane</keyword>
<evidence type="ECO:0000313" key="8">
    <source>
        <dbReference type="EMBL" id="RXJ60615.1"/>
    </source>
</evidence>
<dbReference type="GO" id="GO:0046872">
    <property type="term" value="F:metal ion binding"/>
    <property type="evidence" value="ECO:0007669"/>
    <property type="project" value="UniProtKB-KW"/>
</dbReference>
<keyword evidence="5" id="KW-0472">Membrane</keyword>
<sequence>MCLNIEENAVFVADAHFNALRHDFSVFLQKVKEGEIKTSQLFLMGDMFDFITQESFYFIKQNQALIDTINELSQSIEMFYLEGNHDYNLERLFPNVQVIARENQPLLGTYDGKSVALSHGDNFENTSYNIYCAIIRNHPLLKFLNMIDFSHWLSKKIDYALREKMICRTYTGFDKKVQTRLENYNSDIVVEGHFHQGKEFEFNNKRYVNIPSLFCSKEYVVLQLHEFKKVALN</sequence>
<reference evidence="8 9" key="1">
    <citation type="submission" date="2017-10" db="EMBL/GenBank/DDBJ databases">
        <title>Genomics of the genus Arcobacter.</title>
        <authorList>
            <person name="Perez-Cataluna A."/>
            <person name="Figueras M.J."/>
        </authorList>
    </citation>
    <scope>NUCLEOTIDE SEQUENCE [LARGE SCALE GENOMIC DNA]</scope>
    <source>
        <strain evidence="8 9">CECT 8987</strain>
    </source>
</reference>
<keyword evidence="6" id="KW-0464">Manganese</keyword>
<dbReference type="GO" id="GO:0016020">
    <property type="term" value="C:membrane"/>
    <property type="evidence" value="ECO:0007669"/>
    <property type="project" value="GOC"/>
</dbReference>
<dbReference type="AlphaFoldDB" id="A0A4Q0XUJ5"/>
<dbReference type="Pfam" id="PF00149">
    <property type="entry name" value="Metallophos"/>
    <property type="match status" value="1"/>
</dbReference>
<protein>
    <submittedName>
        <fullName evidence="8">UDP-2,3-diacylglucosamine hydrolase</fullName>
    </submittedName>
</protein>
<name>A0A4Q0XUJ5_9BACT</name>
<evidence type="ECO:0000256" key="3">
    <source>
        <dbReference type="ARBA" id="ARBA00022723"/>
    </source>
</evidence>
<keyword evidence="3" id="KW-0479">Metal-binding</keyword>
<dbReference type="RefSeq" id="WP_128994749.1">
    <property type="nucleotide sequence ID" value="NZ_PDKN01000001.1"/>
</dbReference>
<dbReference type="EMBL" id="PDKN01000001">
    <property type="protein sequence ID" value="RXJ60615.1"/>
    <property type="molecule type" value="Genomic_DNA"/>
</dbReference>
<keyword evidence="2" id="KW-0997">Cell inner membrane</keyword>
<gene>
    <name evidence="8" type="ORF">CRV04_00980</name>
</gene>
<dbReference type="SUPFAM" id="SSF56300">
    <property type="entry name" value="Metallo-dependent phosphatases"/>
    <property type="match status" value="1"/>
</dbReference>